<dbReference type="GO" id="GO:0004672">
    <property type="term" value="F:protein kinase activity"/>
    <property type="evidence" value="ECO:0007669"/>
    <property type="project" value="InterPro"/>
</dbReference>
<comment type="caution">
    <text evidence="4">The sequence shown here is derived from an EMBL/GenBank/DDBJ whole genome shotgun (WGS) entry which is preliminary data.</text>
</comment>
<protein>
    <recommendedName>
        <fullName evidence="3">Protein kinase domain-containing protein</fullName>
    </recommendedName>
</protein>
<dbReference type="OrthoDB" id="1528077at2759"/>
<name>A0A9Q1QQ32_9CARY</name>
<dbReference type="Proteomes" id="UP001153076">
    <property type="component" value="Unassembled WGS sequence"/>
</dbReference>
<keyword evidence="1" id="KW-0547">Nucleotide-binding</keyword>
<feature type="domain" description="Protein kinase" evidence="3">
    <location>
        <begin position="193"/>
        <end position="460"/>
    </location>
</feature>
<proteinExistence type="predicted"/>
<dbReference type="AlphaFoldDB" id="A0A9Q1QQ32"/>
<evidence type="ECO:0000256" key="2">
    <source>
        <dbReference type="ARBA" id="ARBA00022840"/>
    </source>
</evidence>
<keyword evidence="5" id="KW-1185">Reference proteome</keyword>
<dbReference type="Pfam" id="PF07714">
    <property type="entry name" value="PK_Tyr_Ser-Thr"/>
    <property type="match status" value="1"/>
</dbReference>
<dbReference type="InterPro" id="IPR000719">
    <property type="entry name" value="Prot_kinase_dom"/>
</dbReference>
<dbReference type="SUPFAM" id="SSF56112">
    <property type="entry name" value="Protein kinase-like (PK-like)"/>
    <property type="match status" value="2"/>
</dbReference>
<accession>A0A9Q1QQ32</accession>
<evidence type="ECO:0000259" key="3">
    <source>
        <dbReference type="PROSITE" id="PS50011"/>
    </source>
</evidence>
<dbReference type="GO" id="GO:0005886">
    <property type="term" value="C:plasma membrane"/>
    <property type="evidence" value="ECO:0007669"/>
    <property type="project" value="TreeGrafter"/>
</dbReference>
<sequence>MELNPEDVKSFLTVNELSCGDTFGKTFKGHIPAENPYGLKEMDVAVKVSHNRTLQTCDQDLETMSKNVLKLSHLRHKNIIDLVGYSTSPDHFYLVHKLVPGRRLADILEGEDFVPIIVDLKHCVEGRMHAAGSGTPGYYSSKKGGATSKNDDVLAFGILALQLIVKDLRIAFTVEEGSKLSLHHTLDKYVRVFRERGDFAHPSYGEPEEARKGRQPETQLLPCTAMSKRIPTGFGIPEQNVAIKKSHPKDCENAEHLELKAQYQNELNLGMFEHKNIVKLIGYDESEKHFYLVYERVEGTVLEELIEGEISWTNALKVLMGLASALRYLQNHLDGPFVERVVSLLQDGTPKLIDFGLCVAVGEKKLGVHQGYFFREKEGLASLASDVFSFGVVAVHLLAKDSRNYFKNSYGLPEPIVNFYINQFQERAGIVSREFGDPKEAIHVSQVIVSCLRMDNLPNIGEVWSQLKQLLRVNMYFLVRDLPFSFEENISSDLQLQYSLALYTADCPIKLMMGQPVVKLGTASPAISGLRRLRLRGFAYLTL</sequence>
<dbReference type="GO" id="GO:0005524">
    <property type="term" value="F:ATP binding"/>
    <property type="evidence" value="ECO:0007669"/>
    <property type="project" value="UniProtKB-KW"/>
</dbReference>
<dbReference type="InterPro" id="IPR011009">
    <property type="entry name" value="Kinase-like_dom_sf"/>
</dbReference>
<organism evidence="4 5">
    <name type="scientific">Carnegiea gigantea</name>
    <dbReference type="NCBI Taxonomy" id="171969"/>
    <lineage>
        <taxon>Eukaryota</taxon>
        <taxon>Viridiplantae</taxon>
        <taxon>Streptophyta</taxon>
        <taxon>Embryophyta</taxon>
        <taxon>Tracheophyta</taxon>
        <taxon>Spermatophyta</taxon>
        <taxon>Magnoliopsida</taxon>
        <taxon>eudicotyledons</taxon>
        <taxon>Gunneridae</taxon>
        <taxon>Pentapetalae</taxon>
        <taxon>Caryophyllales</taxon>
        <taxon>Cactineae</taxon>
        <taxon>Cactaceae</taxon>
        <taxon>Cactoideae</taxon>
        <taxon>Echinocereeae</taxon>
        <taxon>Carnegiea</taxon>
    </lineage>
</organism>
<reference evidence="4" key="1">
    <citation type="submission" date="2022-04" db="EMBL/GenBank/DDBJ databases">
        <title>Carnegiea gigantea Genome sequencing and assembly v2.</title>
        <authorList>
            <person name="Copetti D."/>
            <person name="Sanderson M.J."/>
            <person name="Burquez A."/>
            <person name="Wojciechowski M.F."/>
        </authorList>
    </citation>
    <scope>NUCLEOTIDE SEQUENCE</scope>
    <source>
        <strain evidence="4">SGP5-SGP5p</strain>
        <tissue evidence="4">Aerial part</tissue>
    </source>
</reference>
<gene>
    <name evidence="4" type="ORF">Cgig2_005573</name>
</gene>
<evidence type="ECO:0000256" key="1">
    <source>
        <dbReference type="ARBA" id="ARBA00022741"/>
    </source>
</evidence>
<dbReference type="Pfam" id="PF00069">
    <property type="entry name" value="Pkinase"/>
    <property type="match status" value="1"/>
</dbReference>
<dbReference type="InterPro" id="IPR001245">
    <property type="entry name" value="Ser-Thr/Tyr_kinase_cat_dom"/>
</dbReference>
<dbReference type="PANTHER" id="PTHR27001:SF790">
    <property type="entry name" value="PROTEIN KINASE DOMAIN-CONTAINING PROTEIN"/>
    <property type="match status" value="1"/>
</dbReference>
<dbReference type="PANTHER" id="PTHR27001">
    <property type="entry name" value="OS01G0253100 PROTEIN"/>
    <property type="match status" value="1"/>
</dbReference>
<evidence type="ECO:0000313" key="5">
    <source>
        <dbReference type="Proteomes" id="UP001153076"/>
    </source>
</evidence>
<evidence type="ECO:0000313" key="4">
    <source>
        <dbReference type="EMBL" id="KAJ8449551.1"/>
    </source>
</evidence>
<keyword evidence="2" id="KW-0067">ATP-binding</keyword>
<dbReference type="Gene3D" id="1.10.510.10">
    <property type="entry name" value="Transferase(Phosphotransferase) domain 1"/>
    <property type="match status" value="2"/>
</dbReference>
<dbReference type="EMBL" id="JAKOGI010000020">
    <property type="protein sequence ID" value="KAJ8449551.1"/>
    <property type="molecule type" value="Genomic_DNA"/>
</dbReference>
<dbReference type="PROSITE" id="PS50011">
    <property type="entry name" value="PROTEIN_KINASE_DOM"/>
    <property type="match status" value="1"/>
</dbReference>